<evidence type="ECO:0000256" key="11">
    <source>
        <dbReference type="ARBA" id="ARBA00050886"/>
    </source>
</evidence>
<dbReference type="GO" id="GO:0008466">
    <property type="term" value="F:glycogenin glucosyltransferase activity"/>
    <property type="evidence" value="ECO:0007669"/>
    <property type="project" value="UniProtKB-EC"/>
</dbReference>
<keyword evidence="8" id="KW-0464">Manganese</keyword>
<dbReference type="CDD" id="cd02537">
    <property type="entry name" value="GT8_Glycogenin"/>
    <property type="match status" value="1"/>
</dbReference>
<feature type="region of interest" description="Disordered" evidence="14">
    <location>
        <begin position="801"/>
        <end position="871"/>
    </location>
</feature>
<dbReference type="InterPro" id="IPR029044">
    <property type="entry name" value="Nucleotide-diphossugar_trans"/>
</dbReference>
<organism evidence="15 16">
    <name type="scientific">Stegodyphus mimosarum</name>
    <name type="common">African social velvet spider</name>
    <dbReference type="NCBI Taxonomy" id="407821"/>
    <lineage>
        <taxon>Eukaryota</taxon>
        <taxon>Metazoa</taxon>
        <taxon>Ecdysozoa</taxon>
        <taxon>Arthropoda</taxon>
        <taxon>Chelicerata</taxon>
        <taxon>Arachnida</taxon>
        <taxon>Araneae</taxon>
        <taxon>Araneomorphae</taxon>
        <taxon>Entelegynae</taxon>
        <taxon>Eresoidea</taxon>
        <taxon>Eresidae</taxon>
        <taxon>Stegodyphus</taxon>
    </lineage>
</organism>
<keyword evidence="4" id="KW-0808">Transferase</keyword>
<evidence type="ECO:0000313" key="16">
    <source>
        <dbReference type="Proteomes" id="UP000054359"/>
    </source>
</evidence>
<comment type="subcellular location">
    <subcellularLocation>
        <location evidence="2">Cytoplasm</location>
    </subcellularLocation>
</comment>
<evidence type="ECO:0000256" key="3">
    <source>
        <dbReference type="ARBA" id="ARBA00022490"/>
    </source>
</evidence>
<name>A0A087TI05_STEMI</name>
<evidence type="ECO:0000256" key="4">
    <source>
        <dbReference type="ARBA" id="ARBA00022679"/>
    </source>
</evidence>
<evidence type="ECO:0000256" key="2">
    <source>
        <dbReference type="ARBA" id="ARBA00004496"/>
    </source>
</evidence>
<dbReference type="OrthoDB" id="2014201at2759"/>
<feature type="compositionally biased region" description="Basic and acidic residues" evidence="14">
    <location>
        <begin position="416"/>
        <end position="426"/>
    </location>
</feature>
<evidence type="ECO:0000256" key="10">
    <source>
        <dbReference type="ARBA" id="ARBA00038934"/>
    </source>
</evidence>
<dbReference type="STRING" id="407821.A0A087TI05"/>
<evidence type="ECO:0000256" key="7">
    <source>
        <dbReference type="ARBA" id="ARBA00023180"/>
    </source>
</evidence>
<keyword evidence="6" id="KW-0320">Glycogen biosynthesis</keyword>
<dbReference type="GO" id="GO:0005978">
    <property type="term" value="P:glycogen biosynthetic process"/>
    <property type="evidence" value="ECO:0007669"/>
    <property type="project" value="UniProtKB-KW"/>
</dbReference>
<dbReference type="Pfam" id="PF01501">
    <property type="entry name" value="Glyco_transf_8"/>
    <property type="match status" value="1"/>
</dbReference>
<feature type="region of interest" description="Disordered" evidence="14">
    <location>
        <begin position="193"/>
        <end position="296"/>
    </location>
</feature>
<dbReference type="AlphaFoldDB" id="A0A087TI05"/>
<feature type="compositionally biased region" description="Polar residues" evidence="14">
    <location>
        <begin position="335"/>
        <end position="361"/>
    </location>
</feature>
<evidence type="ECO:0000256" key="9">
    <source>
        <dbReference type="ARBA" id="ARBA00038162"/>
    </source>
</evidence>
<dbReference type="GO" id="GO:0005737">
    <property type="term" value="C:cytoplasm"/>
    <property type="evidence" value="ECO:0007669"/>
    <property type="project" value="UniProtKB-SubCell"/>
</dbReference>
<accession>A0A087TI05</accession>
<evidence type="ECO:0000256" key="1">
    <source>
        <dbReference type="ARBA" id="ARBA00001936"/>
    </source>
</evidence>
<comment type="catalytic activity">
    <reaction evidence="12">
        <text>L-tyrosyl-[glycogenin] + UDP-alpha-D-glucose = alpha-D-glucosyl-L-tyrosyl-[glycogenin] + UDP + H(+)</text>
        <dbReference type="Rhea" id="RHEA:23360"/>
        <dbReference type="Rhea" id="RHEA-COMP:14604"/>
        <dbReference type="Rhea" id="RHEA-COMP:14605"/>
        <dbReference type="ChEBI" id="CHEBI:15378"/>
        <dbReference type="ChEBI" id="CHEBI:46858"/>
        <dbReference type="ChEBI" id="CHEBI:58223"/>
        <dbReference type="ChEBI" id="CHEBI:58885"/>
        <dbReference type="ChEBI" id="CHEBI:140573"/>
        <dbReference type="EC" id="2.4.1.186"/>
    </reaction>
</comment>
<feature type="compositionally biased region" description="Low complexity" evidence="14">
    <location>
        <begin position="388"/>
        <end position="397"/>
    </location>
</feature>
<dbReference type="OMA" id="SWNNDIN"/>
<evidence type="ECO:0000256" key="13">
    <source>
        <dbReference type="ARBA" id="ARBA00057883"/>
    </source>
</evidence>
<proteinExistence type="inferred from homology"/>
<keyword evidence="7" id="KW-0325">Glycoprotein</keyword>
<dbReference type="InterPro" id="IPR002495">
    <property type="entry name" value="Glyco_trans_8"/>
</dbReference>
<comment type="catalytic activity">
    <reaction evidence="11">
        <text>[1,4-alpha-D-glucosyl](n)-L-tyrosyl-[glycogenin] + UDP-alpha-D-glucose = [1,4-alpha-D-glucosyl](n+1)-L-tyrosyl-[glycogenin] + UDP + H(+)</text>
        <dbReference type="Rhea" id="RHEA:56560"/>
        <dbReference type="Rhea" id="RHEA-COMP:14606"/>
        <dbReference type="Rhea" id="RHEA-COMP:14607"/>
        <dbReference type="ChEBI" id="CHEBI:15378"/>
        <dbReference type="ChEBI" id="CHEBI:58223"/>
        <dbReference type="ChEBI" id="CHEBI:58885"/>
        <dbReference type="ChEBI" id="CHEBI:140574"/>
        <dbReference type="EC" id="2.4.1.186"/>
    </reaction>
</comment>
<keyword evidence="3" id="KW-0963">Cytoplasm</keyword>
<feature type="compositionally biased region" description="Low complexity" evidence="14">
    <location>
        <begin position="369"/>
        <end position="380"/>
    </location>
</feature>
<feature type="compositionally biased region" description="Basic and acidic residues" evidence="14">
    <location>
        <begin position="219"/>
        <end position="254"/>
    </location>
</feature>
<comment type="cofactor">
    <cofactor evidence="1">
        <name>Mn(2+)</name>
        <dbReference type="ChEBI" id="CHEBI:29035"/>
    </cofactor>
</comment>
<comment type="function">
    <text evidence="13">Self-glucosylating initiator of glycogen synthesis. It catalyzes the formation of a short alpha (1,4)-glucosyl chain covalently attached via a glucose 1-O-tyrosyl linkage to internal tyrosine residues and these chains act as primers for the elongation reaction catalyzed by glycogen synthase.</text>
</comment>
<dbReference type="GO" id="GO:0046872">
    <property type="term" value="F:metal ion binding"/>
    <property type="evidence" value="ECO:0007669"/>
    <property type="project" value="UniProtKB-KW"/>
</dbReference>
<dbReference type="Proteomes" id="UP000054359">
    <property type="component" value="Unassembled WGS sequence"/>
</dbReference>
<dbReference type="EC" id="2.4.1.186" evidence="10"/>
<reference evidence="15 16" key="1">
    <citation type="submission" date="2013-11" db="EMBL/GenBank/DDBJ databases">
        <title>Genome sequencing of Stegodyphus mimosarum.</title>
        <authorList>
            <person name="Bechsgaard J."/>
        </authorList>
    </citation>
    <scope>NUCLEOTIDE SEQUENCE [LARGE SCALE GENOMIC DNA]</scope>
</reference>
<protein>
    <recommendedName>
        <fullName evidence="10">glycogenin glucosyltransferase</fullName>
        <ecNumber evidence="10">2.4.1.186</ecNumber>
    </recommendedName>
</protein>
<keyword evidence="16" id="KW-1185">Reference proteome</keyword>
<sequence>MSSERIKPTGPISKVTFFPVSDGKTDALIVTIKKLNSETTDDVPKVIDSAKPNTPTVKVTPAASNKSLMDSSKSNSQVAKISPFASSKSTMTDSQNVVSLSSQMSSEESLLSNSTNEHTTKNIPCLKHAAQNISRKASDIPSEKISLCNKCSKSMLSYIFVVQDFLDSLAKEICSDIDSTQCLQCLREKARADISSREDTTRTAVYEANVSTPRRVSRKSSDLRKPESKWNDESRYSKSLRGEKERNREERDEGVTSSRESMQRKENIYHQHQSVSDESKEKMSPVPIPDSRLIQDNRSQQIISDKQGKPEQVLVENQKDKPHQIRVQHFRASEGQKTSPSFSPDQPSVSYEQHSSDQQHFPSVPERVSSASRDQISISSLEQLDKLSSSTHSTSISQEADSTLPLQIEEPQFESSKSEDMQKQVHETPATDSNYSNIRAPASPLSEGVDGIMSTLSNAEREIYDTARNGAGWESLSESLLRLSSPTSSQIAAEAFVTMCRNNAEALGCLAVGTSLLLSRTTRTLCVLVSDGVSNAFKGPLSSVFHIVQYVRALDSLGTTKLALLEQPELGISFDKLNVWRLVQFSKCVFLNPDTLVIQNCDELFCHDELSAVPDIGWPDCFNSGVFVFVPSVHTFWNLLEFAENQGSYDGGDQGLLNSYFSSWSDDINKKLSFIYNLMANVSYTYSPAFRQFGRNVKIVQFHGSYKPWHVKFFSNSGQISPASTVHPTYVQFVHAWINIFRISVLRLLSQDIQTYASSQKTVCAVELLRFFPLPSESEAEFYLTPPSVRLRLTEKKLFKPSSPALSEPERRKSAEYTPPPKQESDVLPETEVQKFKERTTRLPDRIPVTSTPEVRDPSNDENSSTDAGADVVDIEGGFREKAELSQQQETISDENVLPGAEVGNYQGMKAWEQGRMDYQGVDSSENIIKRLQFLMSQ</sequence>
<evidence type="ECO:0000256" key="8">
    <source>
        <dbReference type="ARBA" id="ARBA00023211"/>
    </source>
</evidence>
<evidence type="ECO:0000256" key="12">
    <source>
        <dbReference type="ARBA" id="ARBA00052293"/>
    </source>
</evidence>
<dbReference type="EMBL" id="KK115313">
    <property type="protein sequence ID" value="KFM64744.1"/>
    <property type="molecule type" value="Genomic_DNA"/>
</dbReference>
<feature type="compositionally biased region" description="Polar residues" evidence="14">
    <location>
        <begin position="51"/>
        <end position="71"/>
    </location>
</feature>
<dbReference type="Gene3D" id="3.90.550.10">
    <property type="entry name" value="Spore Coat Polysaccharide Biosynthesis Protein SpsA, Chain A"/>
    <property type="match status" value="1"/>
</dbReference>
<dbReference type="SUPFAM" id="SSF53448">
    <property type="entry name" value="Nucleotide-diphospho-sugar transferases"/>
    <property type="match status" value="1"/>
</dbReference>
<comment type="similarity">
    <text evidence="9">Belongs to the glycosyltransferase 8 family. Glycogenin subfamily.</text>
</comment>
<dbReference type="FunFam" id="3.90.550.10:FF:000092">
    <property type="entry name" value="Glycogenin 2"/>
    <property type="match status" value="1"/>
</dbReference>
<feature type="non-terminal residue" evidence="15">
    <location>
        <position position="938"/>
    </location>
</feature>
<feature type="compositionally biased region" description="Basic and acidic residues" evidence="14">
    <location>
        <begin position="832"/>
        <end position="845"/>
    </location>
</feature>
<evidence type="ECO:0000313" key="15">
    <source>
        <dbReference type="EMBL" id="KFM64744.1"/>
    </source>
</evidence>
<evidence type="ECO:0000256" key="5">
    <source>
        <dbReference type="ARBA" id="ARBA00022723"/>
    </source>
</evidence>
<evidence type="ECO:0000256" key="6">
    <source>
        <dbReference type="ARBA" id="ARBA00023056"/>
    </source>
</evidence>
<dbReference type="PANTHER" id="PTHR11183">
    <property type="entry name" value="GLYCOGENIN SUBFAMILY MEMBER"/>
    <property type="match status" value="1"/>
</dbReference>
<feature type="region of interest" description="Disordered" evidence="14">
    <location>
        <begin position="44"/>
        <end position="71"/>
    </location>
</feature>
<dbReference type="InterPro" id="IPR050587">
    <property type="entry name" value="GNT1/Glycosyltrans_8"/>
</dbReference>
<feature type="region of interest" description="Disordered" evidence="14">
    <location>
        <begin position="331"/>
        <end position="438"/>
    </location>
</feature>
<gene>
    <name evidence="15" type="ORF">X975_19146</name>
</gene>
<keyword evidence="5" id="KW-0479">Metal-binding</keyword>
<evidence type="ECO:0000256" key="14">
    <source>
        <dbReference type="SAM" id="MobiDB-lite"/>
    </source>
</evidence>
<feature type="compositionally biased region" description="Basic and acidic residues" evidence="14">
    <location>
        <begin position="261"/>
        <end position="283"/>
    </location>
</feature>